<feature type="region of interest" description="Disordered" evidence="5">
    <location>
        <begin position="1"/>
        <end position="48"/>
    </location>
</feature>
<proteinExistence type="predicted"/>
<evidence type="ECO:0000256" key="3">
    <source>
        <dbReference type="ARBA" id="ARBA00022989"/>
    </source>
</evidence>
<keyword evidence="2 6" id="KW-0812">Transmembrane</keyword>
<evidence type="ECO:0000313" key="7">
    <source>
        <dbReference type="EMBL" id="KAK9838947.1"/>
    </source>
</evidence>
<feature type="transmembrane region" description="Helical" evidence="6">
    <location>
        <begin position="87"/>
        <end position="104"/>
    </location>
</feature>
<dbReference type="Proteomes" id="UP001438707">
    <property type="component" value="Unassembled WGS sequence"/>
</dbReference>
<dbReference type="PANTHER" id="PTHR12665">
    <property type="entry name" value="ORMDL PROTEINS"/>
    <property type="match status" value="1"/>
</dbReference>
<dbReference type="EMBL" id="JALJOS010000005">
    <property type="protein sequence ID" value="KAK9838947.1"/>
    <property type="molecule type" value="Genomic_DNA"/>
</dbReference>
<keyword evidence="3 6" id="KW-1133">Transmembrane helix</keyword>
<evidence type="ECO:0000256" key="4">
    <source>
        <dbReference type="ARBA" id="ARBA00023136"/>
    </source>
</evidence>
<protein>
    <submittedName>
        <fullName evidence="7">Uncharacterized protein</fullName>
    </submittedName>
</protein>
<dbReference type="InterPro" id="IPR007203">
    <property type="entry name" value="ORMDL"/>
</dbReference>
<sequence length="192" mass="21209">MSGPPGLGRTSVRAEAAGISPVSSANADARASLSETSPSRRLGRQSMRSATTNKNVEWISSPGAWAFYVGLLALGWLAISFFVDSGLAWTIVHLVHGIASFWLLHWNKGSPIESDQGRYDQHTFWEQMDSGVQNTSNRKFFMLVPVVLFLLATHLTDYRRQPLGLNLAVLLVLLIAKTPAMHKVRIFGINKY</sequence>
<evidence type="ECO:0000256" key="1">
    <source>
        <dbReference type="ARBA" id="ARBA00004141"/>
    </source>
</evidence>
<feature type="transmembrane region" description="Helical" evidence="6">
    <location>
        <begin position="140"/>
        <end position="156"/>
    </location>
</feature>
<organism evidence="7 8">
    <name type="scientific">Apatococcus lobatus</name>
    <dbReference type="NCBI Taxonomy" id="904363"/>
    <lineage>
        <taxon>Eukaryota</taxon>
        <taxon>Viridiplantae</taxon>
        <taxon>Chlorophyta</taxon>
        <taxon>core chlorophytes</taxon>
        <taxon>Trebouxiophyceae</taxon>
        <taxon>Chlorellales</taxon>
        <taxon>Chlorellaceae</taxon>
        <taxon>Apatococcus</taxon>
    </lineage>
</organism>
<keyword evidence="4 6" id="KW-0472">Membrane</keyword>
<keyword evidence="8" id="KW-1185">Reference proteome</keyword>
<comment type="caution">
    <text evidence="7">The sequence shown here is derived from an EMBL/GenBank/DDBJ whole genome shotgun (WGS) entry which is preliminary data.</text>
</comment>
<feature type="transmembrane region" description="Helical" evidence="6">
    <location>
        <begin position="63"/>
        <end position="81"/>
    </location>
</feature>
<dbReference type="Pfam" id="PF04061">
    <property type="entry name" value="ORMDL"/>
    <property type="match status" value="1"/>
</dbReference>
<feature type="transmembrane region" description="Helical" evidence="6">
    <location>
        <begin position="162"/>
        <end position="180"/>
    </location>
</feature>
<name>A0AAW1RYM5_9CHLO</name>
<comment type="subcellular location">
    <subcellularLocation>
        <location evidence="1">Membrane</location>
        <topology evidence="1">Multi-pass membrane protein</topology>
    </subcellularLocation>
</comment>
<evidence type="ECO:0000256" key="5">
    <source>
        <dbReference type="SAM" id="MobiDB-lite"/>
    </source>
</evidence>
<accession>A0AAW1RYM5</accession>
<dbReference type="PIRSF" id="PIRSF018147">
    <property type="entry name" value="ORMDL"/>
    <property type="match status" value="1"/>
</dbReference>
<gene>
    <name evidence="7" type="ORF">WJX74_006489</name>
</gene>
<evidence type="ECO:0000256" key="2">
    <source>
        <dbReference type="ARBA" id="ARBA00022692"/>
    </source>
</evidence>
<dbReference type="GO" id="GO:0005789">
    <property type="term" value="C:endoplasmic reticulum membrane"/>
    <property type="evidence" value="ECO:0007669"/>
    <property type="project" value="InterPro"/>
</dbReference>
<evidence type="ECO:0000256" key="6">
    <source>
        <dbReference type="SAM" id="Phobius"/>
    </source>
</evidence>
<reference evidence="7 8" key="1">
    <citation type="journal article" date="2024" name="Nat. Commun.">
        <title>Phylogenomics reveals the evolutionary origins of lichenization in chlorophyte algae.</title>
        <authorList>
            <person name="Puginier C."/>
            <person name="Libourel C."/>
            <person name="Otte J."/>
            <person name="Skaloud P."/>
            <person name="Haon M."/>
            <person name="Grisel S."/>
            <person name="Petersen M."/>
            <person name="Berrin J.G."/>
            <person name="Delaux P.M."/>
            <person name="Dal Grande F."/>
            <person name="Keller J."/>
        </authorList>
    </citation>
    <scope>NUCLEOTIDE SEQUENCE [LARGE SCALE GENOMIC DNA]</scope>
    <source>
        <strain evidence="7 8">SAG 2145</strain>
    </source>
</reference>
<dbReference type="AlphaFoldDB" id="A0AAW1RYM5"/>
<evidence type="ECO:0000313" key="8">
    <source>
        <dbReference type="Proteomes" id="UP001438707"/>
    </source>
</evidence>